<dbReference type="AlphaFoldDB" id="A0A0S4QN62"/>
<keyword evidence="3" id="KW-0804">Transcription</keyword>
<dbReference type="PANTHER" id="PTHR30055">
    <property type="entry name" value="HTH-TYPE TRANSCRIPTIONAL REGULATOR RUTR"/>
    <property type="match status" value="1"/>
</dbReference>
<evidence type="ECO:0000256" key="1">
    <source>
        <dbReference type="ARBA" id="ARBA00023015"/>
    </source>
</evidence>
<reference evidence="8" key="1">
    <citation type="submission" date="2015-11" db="EMBL/GenBank/DDBJ databases">
        <authorList>
            <person name="Varghese N."/>
        </authorList>
    </citation>
    <scope>NUCLEOTIDE SEQUENCE [LARGE SCALE GENOMIC DNA]</scope>
    <source>
        <strain evidence="8">DSM 45899</strain>
    </source>
</reference>
<dbReference type="RefSeq" id="WP_091277465.1">
    <property type="nucleotide sequence ID" value="NZ_FAOZ01000008.1"/>
</dbReference>
<keyword evidence="1" id="KW-0805">Transcription regulation</keyword>
<feature type="domain" description="HTH tetR-type" evidence="6">
    <location>
        <begin position="6"/>
        <end position="65"/>
    </location>
</feature>
<protein>
    <submittedName>
        <fullName evidence="7">DNA-binding transcriptional regulator, AcrR family</fullName>
    </submittedName>
</protein>
<dbReference type="EMBL" id="FAOZ01000008">
    <property type="protein sequence ID" value="CUU56756.1"/>
    <property type="molecule type" value="Genomic_DNA"/>
</dbReference>
<dbReference type="Proteomes" id="UP000198802">
    <property type="component" value="Unassembled WGS sequence"/>
</dbReference>
<dbReference type="InterPro" id="IPR050109">
    <property type="entry name" value="HTH-type_TetR-like_transc_reg"/>
</dbReference>
<dbReference type="PRINTS" id="PR00455">
    <property type="entry name" value="HTHTETR"/>
</dbReference>
<keyword evidence="8" id="KW-1185">Reference proteome</keyword>
<dbReference type="InterPro" id="IPR001647">
    <property type="entry name" value="HTH_TetR"/>
</dbReference>
<dbReference type="Pfam" id="PF21597">
    <property type="entry name" value="TetR_C_43"/>
    <property type="match status" value="1"/>
</dbReference>
<evidence type="ECO:0000256" key="2">
    <source>
        <dbReference type="ARBA" id="ARBA00023125"/>
    </source>
</evidence>
<evidence type="ECO:0000259" key="6">
    <source>
        <dbReference type="PROSITE" id="PS50977"/>
    </source>
</evidence>
<dbReference type="InterPro" id="IPR009057">
    <property type="entry name" value="Homeodomain-like_sf"/>
</dbReference>
<feature type="DNA-binding region" description="H-T-H motif" evidence="4">
    <location>
        <begin position="28"/>
        <end position="47"/>
    </location>
</feature>
<dbReference type="Pfam" id="PF00440">
    <property type="entry name" value="TetR_N"/>
    <property type="match status" value="1"/>
</dbReference>
<gene>
    <name evidence="7" type="ORF">Ga0074812_108284</name>
</gene>
<proteinExistence type="predicted"/>
<evidence type="ECO:0000256" key="5">
    <source>
        <dbReference type="SAM" id="MobiDB-lite"/>
    </source>
</evidence>
<dbReference type="InterPro" id="IPR036271">
    <property type="entry name" value="Tet_transcr_reg_TetR-rel_C_sf"/>
</dbReference>
<evidence type="ECO:0000313" key="8">
    <source>
        <dbReference type="Proteomes" id="UP000198802"/>
    </source>
</evidence>
<dbReference type="GO" id="GO:0003700">
    <property type="term" value="F:DNA-binding transcription factor activity"/>
    <property type="evidence" value="ECO:0007669"/>
    <property type="project" value="TreeGrafter"/>
</dbReference>
<dbReference type="PANTHER" id="PTHR30055:SF234">
    <property type="entry name" value="HTH-TYPE TRANSCRIPTIONAL REGULATOR BETI"/>
    <property type="match status" value="1"/>
</dbReference>
<sequence length="227" mass="24160">MRSDARRNRELIVSAALAVIAERGSFASMDEIARVAGLGVGTLYRHFPDRQALLDTITVDTLRELHAVGQRQGVGRLRNPELNELNERNGAHAGAAWAALREVVDHCTHAPLTLIKTLNESASDEPEIARLLADVNEMLVGIVEAAQAEGTLRDDIAPAEVVQVISVAVCRPGAQPDDALTTVLMDGLRVRRPETEAGPAPGSAPASMSALVPAEHGADWTEPAPSH</sequence>
<accession>A0A0S4QN62</accession>
<keyword evidence="2 4" id="KW-0238">DNA-binding</keyword>
<dbReference type="InterPro" id="IPR049445">
    <property type="entry name" value="TetR_SbtR-like_C"/>
</dbReference>
<feature type="compositionally biased region" description="Low complexity" evidence="5">
    <location>
        <begin position="197"/>
        <end position="210"/>
    </location>
</feature>
<organism evidence="7 8">
    <name type="scientific">Parafrankia irregularis</name>
    <dbReference type="NCBI Taxonomy" id="795642"/>
    <lineage>
        <taxon>Bacteria</taxon>
        <taxon>Bacillati</taxon>
        <taxon>Actinomycetota</taxon>
        <taxon>Actinomycetes</taxon>
        <taxon>Frankiales</taxon>
        <taxon>Frankiaceae</taxon>
        <taxon>Parafrankia</taxon>
    </lineage>
</organism>
<dbReference type="SUPFAM" id="SSF46689">
    <property type="entry name" value="Homeodomain-like"/>
    <property type="match status" value="1"/>
</dbReference>
<dbReference type="PROSITE" id="PS50977">
    <property type="entry name" value="HTH_TETR_2"/>
    <property type="match status" value="1"/>
</dbReference>
<evidence type="ECO:0000256" key="4">
    <source>
        <dbReference type="PROSITE-ProRule" id="PRU00335"/>
    </source>
</evidence>
<evidence type="ECO:0000256" key="3">
    <source>
        <dbReference type="ARBA" id="ARBA00023163"/>
    </source>
</evidence>
<evidence type="ECO:0000313" key="7">
    <source>
        <dbReference type="EMBL" id="CUU56756.1"/>
    </source>
</evidence>
<dbReference type="SUPFAM" id="SSF48498">
    <property type="entry name" value="Tetracyclin repressor-like, C-terminal domain"/>
    <property type="match status" value="1"/>
</dbReference>
<dbReference type="Gene3D" id="1.10.357.10">
    <property type="entry name" value="Tetracycline Repressor, domain 2"/>
    <property type="match status" value="1"/>
</dbReference>
<name>A0A0S4QN62_9ACTN</name>
<feature type="region of interest" description="Disordered" evidence="5">
    <location>
        <begin position="193"/>
        <end position="227"/>
    </location>
</feature>
<dbReference type="GO" id="GO:0000976">
    <property type="term" value="F:transcription cis-regulatory region binding"/>
    <property type="evidence" value="ECO:0007669"/>
    <property type="project" value="TreeGrafter"/>
</dbReference>